<dbReference type="SUPFAM" id="SSF54695">
    <property type="entry name" value="POZ domain"/>
    <property type="match status" value="1"/>
</dbReference>
<proteinExistence type="predicted"/>
<evidence type="ECO:0000313" key="4">
    <source>
        <dbReference type="Proteomes" id="UP000284706"/>
    </source>
</evidence>
<keyword evidence="4" id="KW-1185">Reference proteome</keyword>
<sequence length="572" mass="62570">MPFPPHSQIDHEPNSLAGQSNTVTDSTEATLDFVVGGSSTTLTGSSSRSAARKRLRRDSDARSRDRSGKMSKSSHSEPDGDTDTEMAIESLMSSQSSIAESPVSTSGPASSSTLVDIEDKSQASTLASSLAFRLKPAYKHDETYYFEDGSCVLLIQDTLFNVHRTILSKDSSSFGTMFSLPQGSMEIEGRSDENPIILTGDTPDEFRHFLWALYALPPELRIITGANANLNHLIDIARVSNKYSFKSLETWALDAIQEYVNRKPSPILTGVPPLSSIAPASALSSSAFTHAGSISLLSDPSSIRLNLTTPKPRTQAETSALLSSLIRLAQLCQHQPLLLTMISLLRQLMTSSVHYAYLAMTLADELDLRALRGAAYLEVMSKAVVVRKVAVNVLKPPSASDGSLVQTDGGNDEQIEGQENQVRARPLAGTLDASGRLIITRPQQLRLLAGYYRLTSTWELLRQTPPPFDHSPACSATWHQQGCTQSFLEFWKEKTRSEAVMGLGPADLLGRLKTVQREYERWGSATYMHHDCRMIAKRAIMDLLKRVEEALPDYFAEAGGTESDDDGILGMP</sequence>
<accession>A0A409XWW9</accession>
<dbReference type="CDD" id="cd18186">
    <property type="entry name" value="BTB_POZ_ZBTB_KLHL-like"/>
    <property type="match status" value="1"/>
</dbReference>
<feature type="domain" description="BTB" evidence="2">
    <location>
        <begin position="149"/>
        <end position="214"/>
    </location>
</feature>
<organism evidence="3 4">
    <name type="scientific">Gymnopilus dilepis</name>
    <dbReference type="NCBI Taxonomy" id="231916"/>
    <lineage>
        <taxon>Eukaryota</taxon>
        <taxon>Fungi</taxon>
        <taxon>Dikarya</taxon>
        <taxon>Basidiomycota</taxon>
        <taxon>Agaricomycotina</taxon>
        <taxon>Agaricomycetes</taxon>
        <taxon>Agaricomycetidae</taxon>
        <taxon>Agaricales</taxon>
        <taxon>Agaricineae</taxon>
        <taxon>Hymenogastraceae</taxon>
        <taxon>Gymnopilus</taxon>
    </lineage>
</organism>
<gene>
    <name evidence="3" type="ORF">CVT26_014838</name>
</gene>
<dbReference type="SMART" id="SM00225">
    <property type="entry name" value="BTB"/>
    <property type="match status" value="1"/>
</dbReference>
<dbReference type="AlphaFoldDB" id="A0A409XWW9"/>
<protein>
    <recommendedName>
        <fullName evidence="2">BTB domain-containing protein</fullName>
    </recommendedName>
</protein>
<dbReference type="InterPro" id="IPR011333">
    <property type="entry name" value="SKP1/BTB/POZ_sf"/>
</dbReference>
<dbReference type="InterPro" id="IPR000210">
    <property type="entry name" value="BTB/POZ_dom"/>
</dbReference>
<dbReference type="InParanoid" id="A0A409XWW9"/>
<feature type="region of interest" description="Disordered" evidence="1">
    <location>
        <begin position="1"/>
        <end position="116"/>
    </location>
</feature>
<evidence type="ECO:0000256" key="1">
    <source>
        <dbReference type="SAM" id="MobiDB-lite"/>
    </source>
</evidence>
<name>A0A409XWW9_9AGAR</name>
<feature type="compositionally biased region" description="Polar residues" evidence="1">
    <location>
        <begin position="16"/>
        <end position="29"/>
    </location>
</feature>
<feature type="compositionally biased region" description="Low complexity" evidence="1">
    <location>
        <begin position="36"/>
        <end position="49"/>
    </location>
</feature>
<evidence type="ECO:0000313" key="3">
    <source>
        <dbReference type="EMBL" id="PPQ95264.1"/>
    </source>
</evidence>
<evidence type="ECO:0000259" key="2">
    <source>
        <dbReference type="PROSITE" id="PS50097"/>
    </source>
</evidence>
<feature type="compositionally biased region" description="Low complexity" evidence="1">
    <location>
        <begin position="101"/>
        <end position="113"/>
    </location>
</feature>
<dbReference type="EMBL" id="NHYE01001430">
    <property type="protein sequence ID" value="PPQ95264.1"/>
    <property type="molecule type" value="Genomic_DNA"/>
</dbReference>
<dbReference type="Proteomes" id="UP000284706">
    <property type="component" value="Unassembled WGS sequence"/>
</dbReference>
<comment type="caution">
    <text evidence="3">The sequence shown here is derived from an EMBL/GenBank/DDBJ whole genome shotgun (WGS) entry which is preliminary data.</text>
</comment>
<dbReference type="OrthoDB" id="8117402at2759"/>
<feature type="compositionally biased region" description="Basic and acidic residues" evidence="1">
    <location>
        <begin position="57"/>
        <end position="78"/>
    </location>
</feature>
<reference evidence="3 4" key="1">
    <citation type="journal article" date="2018" name="Evol. Lett.">
        <title>Horizontal gene cluster transfer increased hallucinogenic mushroom diversity.</title>
        <authorList>
            <person name="Reynolds H.T."/>
            <person name="Vijayakumar V."/>
            <person name="Gluck-Thaler E."/>
            <person name="Korotkin H.B."/>
            <person name="Matheny P.B."/>
            <person name="Slot J.C."/>
        </authorList>
    </citation>
    <scope>NUCLEOTIDE SEQUENCE [LARGE SCALE GENOMIC DNA]</scope>
    <source>
        <strain evidence="3 4">SRW20</strain>
    </source>
</reference>
<dbReference type="PROSITE" id="PS50097">
    <property type="entry name" value="BTB"/>
    <property type="match status" value="1"/>
</dbReference>
<dbReference type="Gene3D" id="3.30.710.10">
    <property type="entry name" value="Potassium Channel Kv1.1, Chain A"/>
    <property type="match status" value="1"/>
</dbReference>